<feature type="transmembrane region" description="Helical" evidence="1">
    <location>
        <begin position="111"/>
        <end position="131"/>
    </location>
</feature>
<sequence length="262" mass="29417">MMAYFSQAMKSFSRSMAYRAEVWLQIGGNILFLLIQISIWKALLGDSITSGVGLKEMVSYSILNTSLSIILMTHVHNQVDESLKTGGIMMHLVKPLRYPFFLFADEAGKNMYKIVFQLIPTLLIAALLFGLQPISASHDLIPFVATVMIALLISFGIGYLIALVAFWFMTTFALRWTVGGLIKIFSGSFIPLWFFPPVWQDVANMLPFKFLGFVPAAVYLGKMTSNEIYQNIIVGLIWIAILYGLVSLLWWKALRRLAIQGG</sequence>
<reference evidence="3" key="1">
    <citation type="journal article" date="2019" name="Int. J. Syst. Evol. Microbiol.">
        <title>The Global Catalogue of Microorganisms (GCM) 10K type strain sequencing project: providing services to taxonomists for standard genome sequencing and annotation.</title>
        <authorList>
            <consortium name="The Broad Institute Genomics Platform"/>
            <consortium name="The Broad Institute Genome Sequencing Center for Infectious Disease"/>
            <person name="Wu L."/>
            <person name="Ma J."/>
        </authorList>
    </citation>
    <scope>NUCLEOTIDE SEQUENCE [LARGE SCALE GENOMIC DNA]</scope>
    <source>
        <strain evidence="3">CCUG 57263</strain>
    </source>
</reference>
<proteinExistence type="predicted"/>
<feature type="transmembrane region" description="Helical" evidence="1">
    <location>
        <begin position="21"/>
        <end position="40"/>
    </location>
</feature>
<dbReference type="Proteomes" id="UP001597120">
    <property type="component" value="Unassembled WGS sequence"/>
</dbReference>
<keyword evidence="3" id="KW-1185">Reference proteome</keyword>
<dbReference type="Pfam" id="PF06182">
    <property type="entry name" value="ABC2_membrane_6"/>
    <property type="match status" value="1"/>
</dbReference>
<comment type="caution">
    <text evidence="2">The sequence shown here is derived from an EMBL/GenBank/DDBJ whole genome shotgun (WGS) entry which is preliminary data.</text>
</comment>
<accession>A0ABW3DCE4</accession>
<organism evidence="2 3">
    <name type="scientific">Paenibacillus residui</name>
    <dbReference type="NCBI Taxonomy" id="629724"/>
    <lineage>
        <taxon>Bacteria</taxon>
        <taxon>Bacillati</taxon>
        <taxon>Bacillota</taxon>
        <taxon>Bacilli</taxon>
        <taxon>Bacillales</taxon>
        <taxon>Paenibacillaceae</taxon>
        <taxon>Paenibacillus</taxon>
    </lineage>
</organism>
<dbReference type="PANTHER" id="PTHR36832">
    <property type="entry name" value="SLR1174 PROTEIN-RELATED"/>
    <property type="match status" value="1"/>
</dbReference>
<keyword evidence="1" id="KW-0472">Membrane</keyword>
<feature type="transmembrane region" description="Helical" evidence="1">
    <location>
        <begin position="143"/>
        <end position="168"/>
    </location>
</feature>
<evidence type="ECO:0000256" key="1">
    <source>
        <dbReference type="SAM" id="Phobius"/>
    </source>
</evidence>
<name>A0ABW3DCE4_9BACL</name>
<dbReference type="PANTHER" id="PTHR36832:SF1">
    <property type="entry name" value="SLR1174 PROTEIN"/>
    <property type="match status" value="1"/>
</dbReference>
<evidence type="ECO:0000313" key="3">
    <source>
        <dbReference type="Proteomes" id="UP001597120"/>
    </source>
</evidence>
<dbReference type="InterPro" id="IPR010390">
    <property type="entry name" value="ABC-2_transporter-like"/>
</dbReference>
<evidence type="ECO:0000313" key="2">
    <source>
        <dbReference type="EMBL" id="MFD0869914.1"/>
    </source>
</evidence>
<protein>
    <submittedName>
        <fullName evidence="2">ABC transporter permease</fullName>
    </submittedName>
</protein>
<dbReference type="EMBL" id="JBHTIU010000039">
    <property type="protein sequence ID" value="MFD0869914.1"/>
    <property type="molecule type" value="Genomic_DNA"/>
</dbReference>
<dbReference type="RefSeq" id="WP_379288382.1">
    <property type="nucleotide sequence ID" value="NZ_JBHTIU010000039.1"/>
</dbReference>
<keyword evidence="1" id="KW-1133">Transmembrane helix</keyword>
<feature type="transmembrane region" description="Helical" evidence="1">
    <location>
        <begin position="174"/>
        <end position="195"/>
    </location>
</feature>
<gene>
    <name evidence="2" type="ORF">ACFQ03_12200</name>
</gene>
<keyword evidence="1" id="KW-0812">Transmembrane</keyword>
<feature type="transmembrane region" description="Helical" evidence="1">
    <location>
        <begin position="232"/>
        <end position="251"/>
    </location>
</feature>